<evidence type="ECO:0000313" key="3">
    <source>
        <dbReference type="EMBL" id="RDY60873.1"/>
    </source>
</evidence>
<dbReference type="Pfam" id="PF19313">
    <property type="entry name" value="DUF5916"/>
    <property type="match status" value="1"/>
</dbReference>
<dbReference type="InterPro" id="IPR045670">
    <property type="entry name" value="DUF5916"/>
</dbReference>
<dbReference type="EMBL" id="QTJX01000001">
    <property type="protein sequence ID" value="RDY60873.1"/>
    <property type="molecule type" value="Genomic_DNA"/>
</dbReference>
<dbReference type="GO" id="GO:0030246">
    <property type="term" value="F:carbohydrate binding"/>
    <property type="evidence" value="ECO:0007669"/>
    <property type="project" value="InterPro"/>
</dbReference>
<dbReference type="OrthoDB" id="9786766at2"/>
<dbReference type="GO" id="GO:0004553">
    <property type="term" value="F:hydrolase activity, hydrolyzing O-glycosyl compounds"/>
    <property type="evidence" value="ECO:0007669"/>
    <property type="project" value="InterPro"/>
</dbReference>
<protein>
    <submittedName>
        <fullName evidence="3">Uncharacterized protein</fullName>
    </submittedName>
</protein>
<dbReference type="Proteomes" id="UP000261828">
    <property type="component" value="Unassembled WGS sequence"/>
</dbReference>
<keyword evidence="4" id="KW-1185">Reference proteome</keyword>
<evidence type="ECO:0000259" key="2">
    <source>
        <dbReference type="Pfam" id="PF19313"/>
    </source>
</evidence>
<dbReference type="AlphaFoldDB" id="A0A371JSS7"/>
<dbReference type="Pfam" id="PF06452">
    <property type="entry name" value="CBM9_1"/>
    <property type="match status" value="1"/>
</dbReference>
<comment type="caution">
    <text evidence="3">The sequence shown here is derived from an EMBL/GenBank/DDBJ whole genome shotgun (WGS) entry which is preliminary data.</text>
</comment>
<dbReference type="Gene3D" id="2.60.40.1190">
    <property type="match status" value="1"/>
</dbReference>
<reference evidence="3 4" key="1">
    <citation type="submission" date="2018-08" db="EMBL/GenBank/DDBJ databases">
        <title>Muricauda nanhaiensis sp. nov., isolated from seawater of the South China Sea.</title>
        <authorList>
            <person name="Dang Y."/>
        </authorList>
    </citation>
    <scope>NUCLEOTIDE SEQUENCE [LARGE SCALE GENOMIC DNA]</scope>
    <source>
        <strain evidence="3 4">SM1704</strain>
    </source>
</reference>
<evidence type="ECO:0000259" key="1">
    <source>
        <dbReference type="Pfam" id="PF06452"/>
    </source>
</evidence>
<dbReference type="SUPFAM" id="SSF49344">
    <property type="entry name" value="CBD9-like"/>
    <property type="match status" value="1"/>
</dbReference>
<name>A0A371JSS7_9FLAO</name>
<sequence length="730" mass="83328">MKTATILLATFLTIGLKAQTTFRPKKNKQRVVAIETNETMKIDGILNEKAWDSVEPLTNFIQIEPNQGLPSQNSTYVKVIYDKNNLYLGVFCVDSLGAKGIRVPDLTRDFSFRTNDTFAIGIDGFLDERNSMTLATNPYGAQKDYLSFDDVYFDSDWNGLWKVRTQITDIGWYAEFEIPWKTLRYPKVNEGTQDLGVNFVRQHRRLNEISAWAPYPRSFGFNRSEYFGILKNMDLPRNKTNLQVNPFTLTSYEERKTNGDLSKIDRKHKIGGELKWAINSNTLLDVTFKTDFAQADADQQVNNISRFSVFFPEKRSFFLENASLFGSGLLNDGISGNMIIAPFFSRNIGLDGEGGQIPIDFGLRLVNQSPQKNYGLMVIREGEVAEVDGRYNLVGRYSKNFGKQNRVGGIFTSRTNADNTNAVGGLDGFFRLDNVQSLGAMFLSSYDTDTEHSGFAGYIQYQLKTNGVETWWTQSYVDNKFNPALGFLSRRNVIATSVGTQADYRGQRLPLKSHLRSYKPGVKMNWYHNATNGRLMEREFVFSPIRLETHQGDFVDFALKSQYQRITETFRLLDREINPGEYKYSRFVVIGGTDPSKKVSTTMSYEGGNFFNGTLNTLNASLLFIPIPQINLKSSFLRNEFKNFGMNRASGKVDLLTVESRLFLNPRIGLFGMYQHNTLNNLDAYNIRLALEYKPLSYFYLVFNSNNFQNGLESFEQKQAIIKLSFLKQF</sequence>
<proteinExistence type="predicted"/>
<feature type="domain" description="Carbohydrate-binding" evidence="1">
    <location>
        <begin position="42"/>
        <end position="190"/>
    </location>
</feature>
<accession>A0A371JSS7</accession>
<dbReference type="RefSeq" id="WP_116182756.1">
    <property type="nucleotide sequence ID" value="NZ_QTJX01000001.1"/>
</dbReference>
<evidence type="ECO:0000313" key="4">
    <source>
        <dbReference type="Proteomes" id="UP000261828"/>
    </source>
</evidence>
<gene>
    <name evidence="3" type="ORF">DX873_01450</name>
</gene>
<feature type="domain" description="DUF5916" evidence="2">
    <location>
        <begin position="240"/>
        <end position="329"/>
    </location>
</feature>
<dbReference type="CDD" id="cd09618">
    <property type="entry name" value="CBM9_like_2"/>
    <property type="match status" value="1"/>
</dbReference>
<organism evidence="3 4">
    <name type="scientific">Flagellimonas nanhaiensis</name>
    <dbReference type="NCBI Taxonomy" id="2292706"/>
    <lineage>
        <taxon>Bacteria</taxon>
        <taxon>Pseudomonadati</taxon>
        <taxon>Bacteroidota</taxon>
        <taxon>Flavobacteriia</taxon>
        <taxon>Flavobacteriales</taxon>
        <taxon>Flavobacteriaceae</taxon>
        <taxon>Flagellimonas</taxon>
    </lineage>
</organism>
<dbReference type="InterPro" id="IPR010502">
    <property type="entry name" value="Carb-bd_dom_fam9"/>
</dbReference>
<dbReference type="GO" id="GO:0016052">
    <property type="term" value="P:carbohydrate catabolic process"/>
    <property type="evidence" value="ECO:0007669"/>
    <property type="project" value="InterPro"/>
</dbReference>